<sequence length="59" mass="6173">MRFTSSVYKELVVHDLGVTFVDGEAEVSDKATADALRALPADLGVRAVGGRPAKEPATS</sequence>
<dbReference type="AlphaFoldDB" id="A0A1B2HDZ8"/>
<protein>
    <submittedName>
        <fullName evidence="1">Uncharacterized protein</fullName>
    </submittedName>
</protein>
<dbReference type="KEGG" id="led:BBK82_07500"/>
<dbReference type="EMBL" id="CP016793">
    <property type="protein sequence ID" value="ANZ35949.1"/>
    <property type="molecule type" value="Genomic_DNA"/>
</dbReference>
<dbReference type="OrthoDB" id="3629207at2"/>
<organism evidence="1 2">
    <name type="scientific">Lentzea guizhouensis</name>
    <dbReference type="NCBI Taxonomy" id="1586287"/>
    <lineage>
        <taxon>Bacteria</taxon>
        <taxon>Bacillati</taxon>
        <taxon>Actinomycetota</taxon>
        <taxon>Actinomycetes</taxon>
        <taxon>Pseudonocardiales</taxon>
        <taxon>Pseudonocardiaceae</taxon>
        <taxon>Lentzea</taxon>
    </lineage>
</organism>
<dbReference type="RefSeq" id="WP_065914356.1">
    <property type="nucleotide sequence ID" value="NZ_CP016793.1"/>
</dbReference>
<keyword evidence="2" id="KW-1185">Reference proteome</keyword>
<accession>A0A1B2HDZ8</accession>
<dbReference type="Proteomes" id="UP000093053">
    <property type="component" value="Chromosome"/>
</dbReference>
<evidence type="ECO:0000313" key="2">
    <source>
        <dbReference type="Proteomes" id="UP000093053"/>
    </source>
</evidence>
<gene>
    <name evidence="1" type="ORF">BBK82_07500</name>
</gene>
<dbReference type="STRING" id="1586287.BBK82_07500"/>
<name>A0A1B2HDZ8_9PSEU</name>
<reference evidence="1 2" key="1">
    <citation type="submission" date="2016-07" db="EMBL/GenBank/DDBJ databases">
        <title>Complete genome sequence of the Lentzea guizhouensis DHS C013.</title>
        <authorList>
            <person name="Cao C."/>
        </authorList>
    </citation>
    <scope>NUCLEOTIDE SEQUENCE [LARGE SCALE GENOMIC DNA]</scope>
    <source>
        <strain evidence="1 2">DHS C013</strain>
    </source>
</reference>
<evidence type="ECO:0000313" key="1">
    <source>
        <dbReference type="EMBL" id="ANZ35949.1"/>
    </source>
</evidence>
<proteinExistence type="predicted"/>